<keyword evidence="1" id="KW-0472">Membrane</keyword>
<dbReference type="Pfam" id="PF05569">
    <property type="entry name" value="Peptidase_M56"/>
    <property type="match status" value="1"/>
</dbReference>
<dbReference type="Pfam" id="PF03544">
    <property type="entry name" value="TonB_C"/>
    <property type="match status" value="1"/>
</dbReference>
<dbReference type="PANTHER" id="PTHR34978:SF3">
    <property type="entry name" value="SLR0241 PROTEIN"/>
    <property type="match status" value="1"/>
</dbReference>
<feature type="domain" description="TonB C-terminal" evidence="2">
    <location>
        <begin position="342"/>
        <end position="401"/>
    </location>
</feature>
<proteinExistence type="predicted"/>
<dbReference type="EMBL" id="LQRT01000008">
    <property type="protein sequence ID" value="KZS40980.1"/>
    <property type="molecule type" value="Genomic_DNA"/>
</dbReference>
<dbReference type="AlphaFoldDB" id="A0A163B1I8"/>
<comment type="caution">
    <text evidence="4">The sequence shown here is derived from an EMBL/GenBank/DDBJ whole genome shotgun (WGS) entry which is preliminary data.</text>
</comment>
<dbReference type="PANTHER" id="PTHR34978">
    <property type="entry name" value="POSSIBLE SENSOR-TRANSDUCER PROTEIN BLAR"/>
    <property type="match status" value="1"/>
</dbReference>
<dbReference type="SUPFAM" id="SSF74653">
    <property type="entry name" value="TolA/TonB C-terminal domain"/>
    <property type="match status" value="1"/>
</dbReference>
<evidence type="ECO:0008006" key="6">
    <source>
        <dbReference type="Google" id="ProtNLM"/>
    </source>
</evidence>
<feature type="domain" description="Peptidase M56" evidence="3">
    <location>
        <begin position="111"/>
        <end position="221"/>
    </location>
</feature>
<evidence type="ECO:0000313" key="5">
    <source>
        <dbReference type="Proteomes" id="UP000076715"/>
    </source>
</evidence>
<reference evidence="4 5" key="1">
    <citation type="submission" date="2016-01" db="EMBL/GenBank/DDBJ databases">
        <title>The draft genome sequence of Aquimarina sp. RZW4-3-2.</title>
        <authorList>
            <person name="Wang Y."/>
        </authorList>
    </citation>
    <scope>NUCLEOTIDE SEQUENCE [LARGE SCALE GENOMIC DNA]</scope>
    <source>
        <strain evidence="4 5">RZW4-3-2</strain>
    </source>
</reference>
<protein>
    <recommendedName>
        <fullName evidence="6">Peptidase M56 domain-containing protein</fullName>
    </recommendedName>
</protein>
<evidence type="ECO:0000313" key="4">
    <source>
        <dbReference type="EMBL" id="KZS40980.1"/>
    </source>
</evidence>
<organism evidence="4 5">
    <name type="scientific">Aquimarina aggregata</name>
    <dbReference type="NCBI Taxonomy" id="1642818"/>
    <lineage>
        <taxon>Bacteria</taxon>
        <taxon>Pseudomonadati</taxon>
        <taxon>Bacteroidota</taxon>
        <taxon>Flavobacteriia</taxon>
        <taxon>Flavobacteriales</taxon>
        <taxon>Flavobacteriaceae</taxon>
        <taxon>Aquimarina</taxon>
    </lineage>
</organism>
<evidence type="ECO:0000256" key="1">
    <source>
        <dbReference type="SAM" id="Phobius"/>
    </source>
</evidence>
<dbReference type="Proteomes" id="UP000076715">
    <property type="component" value="Unassembled WGS sequence"/>
</dbReference>
<evidence type="ECO:0000259" key="3">
    <source>
        <dbReference type="Pfam" id="PF05569"/>
    </source>
</evidence>
<dbReference type="Gene3D" id="3.30.1150.10">
    <property type="match status" value="1"/>
</dbReference>
<accession>A0A163B1I8</accession>
<keyword evidence="5" id="KW-1185">Reference proteome</keyword>
<dbReference type="GO" id="GO:0055085">
    <property type="term" value="P:transmembrane transport"/>
    <property type="evidence" value="ECO:0007669"/>
    <property type="project" value="InterPro"/>
</dbReference>
<keyword evidence="1" id="KW-1133">Transmembrane helix</keyword>
<keyword evidence="1" id="KW-0812">Transmembrane</keyword>
<dbReference type="CDD" id="cd07341">
    <property type="entry name" value="M56_BlaR1_MecR1_like"/>
    <property type="match status" value="1"/>
</dbReference>
<gene>
    <name evidence="4" type="ORF">AWE51_23800</name>
</gene>
<dbReference type="InterPro" id="IPR037682">
    <property type="entry name" value="TonB_C"/>
</dbReference>
<sequence length="514" mass="59240">MLSFILPLVRIKSIQNTIPDEYIVNLPAVLIGQQSELNNASQILQTTTNVSGNFSNLNWWLIIYGIGLTVACLSFINKNVKLYLLRKKSIITKIYNYNLVTVKNSNDAFSFWNTIYLGDQIHSEKEQIITHEIVHLKERHSIDLLWFEFLKILLWFNPLVYIYQSKINVLHEFIADAKSATVFGKRKYSEQLLNTGFDTEKIKFINQFFNHSLLKKRILMLQKPKSNKNMTIKYLIILPVFMIMIVFSSFSGKLSNTKTTSRSTLDNVNHIEKRITQISKDTIKDGIPFALIDKIPTTESCKGILNKVEMKKCVSNEIKEFVNTNFNVSEMKKYSEPGVNRIYVRFKIHKTGIITSVQARGPSPELEKEAIRVVKSIPKMIPGELNGEKVGVLYSLPIVFKNGSEDLSKSFEKKSIKTEPIILSDNLSDFKNHNVKLGYYLISNIYQRKSLLEKGLKKLQEQGLDPKVFQNPKDKYYYVYLKKSNDLETVKNMLTSNLDGNYEGDLYILKIHEG</sequence>
<name>A0A163B1I8_9FLAO</name>
<dbReference type="InterPro" id="IPR052173">
    <property type="entry name" value="Beta-lactam_resp_regulator"/>
</dbReference>
<feature type="transmembrane region" description="Helical" evidence="1">
    <location>
        <begin position="57"/>
        <end position="76"/>
    </location>
</feature>
<dbReference type="InterPro" id="IPR008756">
    <property type="entry name" value="Peptidase_M56"/>
</dbReference>
<feature type="transmembrane region" description="Helical" evidence="1">
    <location>
        <begin position="232"/>
        <end position="250"/>
    </location>
</feature>
<evidence type="ECO:0000259" key="2">
    <source>
        <dbReference type="Pfam" id="PF03544"/>
    </source>
</evidence>
<dbReference type="STRING" id="1642818.AWE51_23800"/>